<dbReference type="InterPro" id="IPR036869">
    <property type="entry name" value="J_dom_sf"/>
</dbReference>
<keyword evidence="4" id="KW-1185">Reference proteome</keyword>
<sequence>MVKADPTRNYYADLEISSNADTEEIKKQFRKLAMKHHPDRNPGREMDCIPKFQAIQAAHEVLTDPEQRYKYDAERRKRGYGSPAYGRPFASQRTTSNNAPFPPPPQRTRPSARPTATDSRYTSSGADRFSQFPRPPPPPPDEDPMNKFTAWGRMHSKAKPQQSQQRPPPPRPNAHRTSYAGGYPYAGAHSDQEDIHRTKPTANTSNAYASDSSAKGKPGVSRSNTTRSPKRPGFNPAAPGEGDEPPSRGASAYFTTSRFAQAPPEVPRDETPPQRGPAPTARKPDPSAYPEFDRRKPMPYGSTGGERTSLYSDNLRRSMSQRNPQKPGDSTGTSPASSHPSHEPRSGRHRSMSPPSRMYSPADQPNIGGSRTAPRPTNRGGNASRPFNLDYSDSDEEEDSPPSRRAGANGPKVPHDIKARPKAQPSPSWANGRASKNDQRQENVFQAAADQKRSQQQDGTSQQQRHSTMYGRNFSSSSIPRFKWSRDWVDKSRRRSDGKKRLPDWAYPATVKPPTPGIPIDTEEDTSQAPALKDPLATTAGLLPRKEPIQHGLQPGKHLRPSLFSTAEKTDSANETPNISFTMPLNHGPSAGPHRPDMKSKSEESISMKFSPNEWNGVFNGSSGYFAGESPASRNGPRARVSPVRGRAQGGATVSTPTSANASTNNVNSPQQTSNDFGTQATSAGGSSNGKITVKLRYKFGVQLVDSRSTAPPPPPPPQGFDASEWAEKLKESSFLYNPSDKPPSPVKRPTSKGRATSRSAPKPTTMPKPATVTEDVDESDLPGDSPTSEDSNRMDIDTDIPAATTAGAKPTTENGPKKGPRNVSAPTGRPEWRDAAKKASQSSRGAQQPEPRGSTGAAPAVPSGAGDQREASGGQFTGLNDLSNVAPFAPSREGLKDMRDLDSTLPFESRAGTATTNGVSAGATEDDDDLTEERQKLPSPPKAPSPPSRLSQQNWQQYLARFQLYATKWHEFNAKIVTHFAARVTDDDKLFGAAAGNSRGACLAAVGETTSGVGFSAVMRNMRRDEMVRVHWNVASEMHAEALKKFGQVRERMRKGGLPAV</sequence>
<name>A0A6A6P3W7_9PEZI</name>
<gene>
    <name evidence="3" type="ORF">BDY21DRAFT_370872</name>
</gene>
<evidence type="ECO:0000313" key="3">
    <source>
        <dbReference type="EMBL" id="KAF2458676.1"/>
    </source>
</evidence>
<feature type="compositionally biased region" description="Basic and acidic residues" evidence="1">
    <location>
        <begin position="594"/>
        <end position="606"/>
    </location>
</feature>
<dbReference type="AlphaFoldDB" id="A0A6A6P3W7"/>
<feature type="compositionally biased region" description="Low complexity" evidence="1">
    <location>
        <begin position="352"/>
        <end position="361"/>
    </location>
</feature>
<feature type="compositionally biased region" description="Polar residues" evidence="1">
    <location>
        <begin position="200"/>
        <end position="213"/>
    </location>
</feature>
<dbReference type="Gene3D" id="1.10.287.110">
    <property type="entry name" value="DnaJ domain"/>
    <property type="match status" value="1"/>
</dbReference>
<feature type="compositionally biased region" description="Pro residues" evidence="1">
    <location>
        <begin position="939"/>
        <end position="948"/>
    </location>
</feature>
<dbReference type="Proteomes" id="UP000799766">
    <property type="component" value="Unassembled WGS sequence"/>
</dbReference>
<feature type="compositionally biased region" description="Low complexity" evidence="1">
    <location>
        <begin position="802"/>
        <end position="813"/>
    </location>
</feature>
<feature type="compositionally biased region" description="Basic and acidic residues" evidence="1">
    <location>
        <begin position="894"/>
        <end position="903"/>
    </location>
</feature>
<dbReference type="InterPro" id="IPR001623">
    <property type="entry name" value="DnaJ_domain"/>
</dbReference>
<feature type="region of interest" description="Disordered" evidence="1">
    <location>
        <begin position="705"/>
        <end position="952"/>
    </location>
</feature>
<evidence type="ECO:0000259" key="2">
    <source>
        <dbReference type="PROSITE" id="PS50076"/>
    </source>
</evidence>
<feature type="domain" description="J" evidence="2">
    <location>
        <begin position="9"/>
        <end position="75"/>
    </location>
</feature>
<dbReference type="OrthoDB" id="10250354at2759"/>
<reference evidence="3" key="1">
    <citation type="journal article" date="2020" name="Stud. Mycol.">
        <title>101 Dothideomycetes genomes: a test case for predicting lifestyles and emergence of pathogens.</title>
        <authorList>
            <person name="Haridas S."/>
            <person name="Albert R."/>
            <person name="Binder M."/>
            <person name="Bloem J."/>
            <person name="Labutti K."/>
            <person name="Salamov A."/>
            <person name="Andreopoulos B."/>
            <person name="Baker S."/>
            <person name="Barry K."/>
            <person name="Bills G."/>
            <person name="Bluhm B."/>
            <person name="Cannon C."/>
            <person name="Castanera R."/>
            <person name="Culley D."/>
            <person name="Daum C."/>
            <person name="Ezra D."/>
            <person name="Gonzalez J."/>
            <person name="Henrissat B."/>
            <person name="Kuo A."/>
            <person name="Liang C."/>
            <person name="Lipzen A."/>
            <person name="Lutzoni F."/>
            <person name="Magnuson J."/>
            <person name="Mondo S."/>
            <person name="Nolan M."/>
            <person name="Ohm R."/>
            <person name="Pangilinan J."/>
            <person name="Park H.-J."/>
            <person name="Ramirez L."/>
            <person name="Alfaro M."/>
            <person name="Sun H."/>
            <person name="Tritt A."/>
            <person name="Yoshinaga Y."/>
            <person name="Zwiers L.-H."/>
            <person name="Turgeon B."/>
            <person name="Goodwin S."/>
            <person name="Spatafora J."/>
            <person name="Crous P."/>
            <person name="Grigoriev I."/>
        </authorList>
    </citation>
    <scope>NUCLEOTIDE SEQUENCE</scope>
    <source>
        <strain evidence="3">ATCC 16933</strain>
    </source>
</reference>
<dbReference type="InterPro" id="IPR051964">
    <property type="entry name" value="Chaperone_stress_response"/>
</dbReference>
<feature type="compositionally biased region" description="Basic and acidic residues" evidence="1">
    <location>
        <begin position="61"/>
        <end position="75"/>
    </location>
</feature>
<dbReference type="SMART" id="SM00271">
    <property type="entry name" value="DnaJ"/>
    <property type="match status" value="1"/>
</dbReference>
<dbReference type="FunFam" id="1.10.287.110:FF:000096">
    <property type="entry name" value="DnaJ domain protein"/>
    <property type="match status" value="1"/>
</dbReference>
<feature type="compositionally biased region" description="Low complexity" evidence="1">
    <location>
        <begin position="456"/>
        <end position="465"/>
    </location>
</feature>
<organism evidence="3 4">
    <name type="scientific">Lineolata rhizophorae</name>
    <dbReference type="NCBI Taxonomy" id="578093"/>
    <lineage>
        <taxon>Eukaryota</taxon>
        <taxon>Fungi</taxon>
        <taxon>Dikarya</taxon>
        <taxon>Ascomycota</taxon>
        <taxon>Pezizomycotina</taxon>
        <taxon>Dothideomycetes</taxon>
        <taxon>Dothideomycetes incertae sedis</taxon>
        <taxon>Lineolatales</taxon>
        <taxon>Lineolataceae</taxon>
        <taxon>Lineolata</taxon>
    </lineage>
</organism>
<feature type="compositionally biased region" description="Low complexity" evidence="1">
    <location>
        <begin position="108"/>
        <end position="117"/>
    </location>
</feature>
<dbReference type="SUPFAM" id="SSF46565">
    <property type="entry name" value="Chaperone J-domain"/>
    <property type="match status" value="1"/>
</dbReference>
<feature type="region of interest" description="Disordered" evidence="1">
    <location>
        <begin position="59"/>
        <end position="606"/>
    </location>
</feature>
<evidence type="ECO:0000256" key="1">
    <source>
        <dbReference type="SAM" id="MobiDB-lite"/>
    </source>
</evidence>
<dbReference type="GO" id="GO:0005737">
    <property type="term" value="C:cytoplasm"/>
    <property type="evidence" value="ECO:0007669"/>
    <property type="project" value="TreeGrafter"/>
</dbReference>
<dbReference type="CDD" id="cd06257">
    <property type="entry name" value="DnaJ"/>
    <property type="match status" value="1"/>
</dbReference>
<dbReference type="InterPro" id="IPR018253">
    <property type="entry name" value="DnaJ_domain_CS"/>
</dbReference>
<feature type="compositionally biased region" description="Polar residues" evidence="1">
    <location>
        <begin position="671"/>
        <end position="691"/>
    </location>
</feature>
<proteinExistence type="predicted"/>
<evidence type="ECO:0000313" key="4">
    <source>
        <dbReference type="Proteomes" id="UP000799766"/>
    </source>
</evidence>
<dbReference type="PANTHER" id="PTHR44029">
    <property type="entry name" value="DNAJ HOMOLOG SUBFAMILY C MEMBER 21"/>
    <property type="match status" value="1"/>
</dbReference>
<feature type="compositionally biased region" description="Low complexity" evidence="1">
    <location>
        <begin position="761"/>
        <end position="774"/>
    </location>
</feature>
<dbReference type="PANTHER" id="PTHR44029:SF1">
    <property type="entry name" value="DNAJ HOMOLOG SUBFAMILY C MEMBER 21"/>
    <property type="match status" value="1"/>
</dbReference>
<feature type="compositionally biased region" description="Polar residues" evidence="1">
    <location>
        <begin position="305"/>
        <end position="339"/>
    </location>
</feature>
<feature type="compositionally biased region" description="Polar residues" evidence="1">
    <location>
        <begin position="563"/>
        <end position="583"/>
    </location>
</feature>
<protein>
    <recommendedName>
        <fullName evidence="2">J domain-containing protein</fullName>
    </recommendedName>
</protein>
<dbReference type="PROSITE" id="PS50076">
    <property type="entry name" value="DNAJ_2"/>
    <property type="match status" value="1"/>
</dbReference>
<dbReference type="Pfam" id="PF00226">
    <property type="entry name" value="DnaJ"/>
    <property type="match status" value="1"/>
</dbReference>
<accession>A0A6A6P3W7</accession>
<dbReference type="EMBL" id="MU001677">
    <property type="protein sequence ID" value="KAF2458676.1"/>
    <property type="molecule type" value="Genomic_DNA"/>
</dbReference>
<feature type="compositionally biased region" description="Low complexity" evidence="1">
    <location>
        <begin position="652"/>
        <end position="670"/>
    </location>
</feature>
<feature type="region of interest" description="Disordered" evidence="1">
    <location>
        <begin position="620"/>
        <end position="692"/>
    </location>
</feature>
<dbReference type="PRINTS" id="PR00625">
    <property type="entry name" value="JDOMAIN"/>
</dbReference>
<dbReference type="PROSITE" id="PS00636">
    <property type="entry name" value="DNAJ_1"/>
    <property type="match status" value="1"/>
</dbReference>